<feature type="coiled-coil region" evidence="8">
    <location>
        <begin position="271"/>
        <end position="305"/>
    </location>
</feature>
<dbReference type="InterPro" id="IPR005467">
    <property type="entry name" value="His_kinase_dom"/>
</dbReference>
<accession>A0A831LG25</accession>
<dbReference type="PANTHER" id="PTHR43711:SF31">
    <property type="entry name" value="HISTIDINE KINASE"/>
    <property type="match status" value="1"/>
</dbReference>
<dbReference type="SUPFAM" id="SSF55874">
    <property type="entry name" value="ATPase domain of HSP90 chaperone/DNA topoisomerase II/histidine kinase"/>
    <property type="match status" value="1"/>
</dbReference>
<evidence type="ECO:0000256" key="1">
    <source>
        <dbReference type="ARBA" id="ARBA00000085"/>
    </source>
</evidence>
<proteinExistence type="predicted"/>
<dbReference type="CDD" id="cd00075">
    <property type="entry name" value="HATPase"/>
    <property type="match status" value="1"/>
</dbReference>
<dbReference type="Gene3D" id="3.30.565.10">
    <property type="entry name" value="Histidine kinase-like ATPase, C-terminal domain"/>
    <property type="match status" value="1"/>
</dbReference>
<evidence type="ECO:0000256" key="4">
    <source>
        <dbReference type="ARBA" id="ARBA00022679"/>
    </source>
</evidence>
<dbReference type="PROSITE" id="PS50109">
    <property type="entry name" value="HIS_KIN"/>
    <property type="match status" value="1"/>
</dbReference>
<dbReference type="SMART" id="SM00388">
    <property type="entry name" value="HisKA"/>
    <property type="match status" value="1"/>
</dbReference>
<dbReference type="GO" id="GO:0000155">
    <property type="term" value="F:phosphorelay sensor kinase activity"/>
    <property type="evidence" value="ECO:0007669"/>
    <property type="project" value="InterPro"/>
</dbReference>
<dbReference type="FunFam" id="3.30.565.10:FF:000006">
    <property type="entry name" value="Sensor histidine kinase WalK"/>
    <property type="match status" value="1"/>
</dbReference>
<evidence type="ECO:0000256" key="2">
    <source>
        <dbReference type="ARBA" id="ARBA00012438"/>
    </source>
</evidence>
<dbReference type="PRINTS" id="PR00344">
    <property type="entry name" value="BCTRLSENSOR"/>
</dbReference>
<evidence type="ECO:0000256" key="5">
    <source>
        <dbReference type="ARBA" id="ARBA00022777"/>
    </source>
</evidence>
<keyword evidence="3" id="KW-0597">Phosphoprotein</keyword>
<feature type="non-terminal residue" evidence="11">
    <location>
        <position position="1"/>
    </location>
</feature>
<dbReference type="Pfam" id="PF00512">
    <property type="entry name" value="HisKA"/>
    <property type="match status" value="1"/>
</dbReference>
<dbReference type="SUPFAM" id="SSF55785">
    <property type="entry name" value="PYP-like sensor domain (PAS domain)"/>
    <property type="match status" value="1"/>
</dbReference>
<dbReference type="InterPro" id="IPR003594">
    <property type="entry name" value="HATPase_dom"/>
</dbReference>
<dbReference type="EMBL" id="DSDO01000094">
    <property type="protein sequence ID" value="HDR46332.1"/>
    <property type="molecule type" value="Genomic_DNA"/>
</dbReference>
<comment type="catalytic activity">
    <reaction evidence="1">
        <text>ATP + protein L-histidine = ADP + protein N-phospho-L-histidine.</text>
        <dbReference type="EC" id="2.7.13.3"/>
    </reaction>
</comment>
<dbReference type="PANTHER" id="PTHR43711">
    <property type="entry name" value="TWO-COMPONENT HISTIDINE KINASE"/>
    <property type="match status" value="1"/>
</dbReference>
<keyword evidence="9" id="KW-0812">Transmembrane</keyword>
<dbReference type="SMART" id="SM00387">
    <property type="entry name" value="HATPase_c"/>
    <property type="match status" value="1"/>
</dbReference>
<dbReference type="Pfam" id="PF02518">
    <property type="entry name" value="HATPase_c"/>
    <property type="match status" value="1"/>
</dbReference>
<dbReference type="InterPro" id="IPR003661">
    <property type="entry name" value="HisK_dim/P_dom"/>
</dbReference>
<dbReference type="InterPro" id="IPR035965">
    <property type="entry name" value="PAS-like_dom_sf"/>
</dbReference>
<dbReference type="AlphaFoldDB" id="A0A831LG25"/>
<reference evidence="11" key="1">
    <citation type="journal article" date="2020" name="mSystems">
        <title>Genome- and Community-Level Interaction Insights into Carbon Utilization and Element Cycling Functions of Hydrothermarchaeota in Hydrothermal Sediment.</title>
        <authorList>
            <person name="Zhou Z."/>
            <person name="Liu Y."/>
            <person name="Xu W."/>
            <person name="Pan J."/>
            <person name="Luo Z.H."/>
            <person name="Li M."/>
        </authorList>
    </citation>
    <scope>NUCLEOTIDE SEQUENCE [LARGE SCALE GENOMIC DNA]</scope>
    <source>
        <strain evidence="11">SpSt-1220</strain>
    </source>
</reference>
<dbReference type="FunFam" id="1.10.287.130:FF:000001">
    <property type="entry name" value="Two-component sensor histidine kinase"/>
    <property type="match status" value="1"/>
</dbReference>
<evidence type="ECO:0000256" key="8">
    <source>
        <dbReference type="SAM" id="Coils"/>
    </source>
</evidence>
<gene>
    <name evidence="11" type="ORF">ENN94_01375</name>
</gene>
<dbReference type="Gene3D" id="1.10.287.130">
    <property type="match status" value="1"/>
</dbReference>
<dbReference type="InterPro" id="IPR004358">
    <property type="entry name" value="Sig_transdc_His_kin-like_C"/>
</dbReference>
<dbReference type="InterPro" id="IPR036097">
    <property type="entry name" value="HisK_dim/P_sf"/>
</dbReference>
<evidence type="ECO:0000256" key="3">
    <source>
        <dbReference type="ARBA" id="ARBA00022553"/>
    </source>
</evidence>
<dbReference type="InterPro" id="IPR013656">
    <property type="entry name" value="PAS_4"/>
</dbReference>
<feature type="domain" description="Histidine kinase" evidence="10">
    <location>
        <begin position="428"/>
        <end position="643"/>
    </location>
</feature>
<name>A0A831LG25_9BACT</name>
<sequence length="655" mass="73766">AVEEYLNSIQEITLQIGSRSQLRRALDHYAQGRWSLDQLREFSDPRMDEARQASSAVRGLIRMSADGYTVAQNGIYPTIERNPEFFSRLTSPTPEMDLVDPFVLQGELVLAVVNPIVSFENAPIGQDVVFFSTAKLQRILWDKSGMGKTGESFLGKALKGQAVLFFPGRNSEEETYNQDIESPVLTTAFALSAAGKTGVNRRDFSQNGKGVVIAHAPIAGTAWGLVLTMDDREFMAPLRNQFAFLAVSVFLLTALGAFGMGAILRPMTGRVMVYTRELDNLNQELQQEVKERQTAENNLRRSENQWEQTFEAITDAVAIVNSKGQILKMNRAASSLVRELGSAYPSHDGHDLLFDSRHFRDDCSLEQLLREKEPRCCERTTPSNERFFHVSLYPLIDHANEIWGGVYVTHEITERKKMERAKDEMISAVSHEMRTPLTAILGFVEFMLENEVDREQQLDFMRIVLQETERLNELISNFLDLQRLQAEIGQYRFAAVEICPLFEQAISQFRMTSQKHTLRIDCSKELPLAKADARRILQVIKNLVSNAVKYSPDGGEIVCAARQQGEMLLISVRDQGMGIALAERERIFEQFYRIDDSEKRIPGGIGLGLALVREVVRAHGGKVWLESEVGVGSTFYFSLPIAIAMDEHLDSGLVQ</sequence>
<dbReference type="Proteomes" id="UP000886162">
    <property type="component" value="Unassembled WGS sequence"/>
</dbReference>
<keyword evidence="5 11" id="KW-0418">Kinase</keyword>
<keyword evidence="7 9" id="KW-0472">Membrane</keyword>
<dbReference type="InterPro" id="IPR036890">
    <property type="entry name" value="HATPase_C_sf"/>
</dbReference>
<dbReference type="EC" id="2.7.13.3" evidence="2"/>
<keyword evidence="6" id="KW-0902">Two-component regulatory system</keyword>
<feature type="transmembrane region" description="Helical" evidence="9">
    <location>
        <begin position="241"/>
        <end position="264"/>
    </location>
</feature>
<dbReference type="CDD" id="cd00082">
    <property type="entry name" value="HisKA"/>
    <property type="match status" value="1"/>
</dbReference>
<organism evidence="11">
    <name type="scientific">Geoalkalibacter subterraneus</name>
    <dbReference type="NCBI Taxonomy" id="483547"/>
    <lineage>
        <taxon>Bacteria</taxon>
        <taxon>Pseudomonadati</taxon>
        <taxon>Thermodesulfobacteriota</taxon>
        <taxon>Desulfuromonadia</taxon>
        <taxon>Desulfuromonadales</taxon>
        <taxon>Geoalkalibacteraceae</taxon>
        <taxon>Geoalkalibacter</taxon>
    </lineage>
</organism>
<protein>
    <recommendedName>
        <fullName evidence="2">histidine kinase</fullName>
        <ecNumber evidence="2">2.7.13.3</ecNumber>
    </recommendedName>
</protein>
<evidence type="ECO:0000313" key="11">
    <source>
        <dbReference type="EMBL" id="HDR46332.1"/>
    </source>
</evidence>
<evidence type="ECO:0000256" key="9">
    <source>
        <dbReference type="SAM" id="Phobius"/>
    </source>
</evidence>
<evidence type="ECO:0000259" key="10">
    <source>
        <dbReference type="PROSITE" id="PS50109"/>
    </source>
</evidence>
<evidence type="ECO:0000256" key="6">
    <source>
        <dbReference type="ARBA" id="ARBA00023012"/>
    </source>
</evidence>
<feature type="transmembrane region" description="Helical" evidence="9">
    <location>
        <begin position="210"/>
        <end position="229"/>
    </location>
</feature>
<evidence type="ECO:0000256" key="7">
    <source>
        <dbReference type="ARBA" id="ARBA00023136"/>
    </source>
</evidence>
<dbReference type="Pfam" id="PF08448">
    <property type="entry name" value="PAS_4"/>
    <property type="match status" value="1"/>
</dbReference>
<dbReference type="Gene3D" id="3.30.450.20">
    <property type="entry name" value="PAS domain"/>
    <property type="match status" value="2"/>
</dbReference>
<keyword evidence="4" id="KW-0808">Transferase</keyword>
<comment type="caution">
    <text evidence="11">The sequence shown here is derived from an EMBL/GenBank/DDBJ whole genome shotgun (WGS) entry which is preliminary data.</text>
</comment>
<keyword evidence="8" id="KW-0175">Coiled coil</keyword>
<dbReference type="SUPFAM" id="SSF47384">
    <property type="entry name" value="Homodimeric domain of signal transducing histidine kinase"/>
    <property type="match status" value="1"/>
</dbReference>
<dbReference type="InterPro" id="IPR050736">
    <property type="entry name" value="Sensor_HK_Regulatory"/>
</dbReference>
<keyword evidence="9" id="KW-1133">Transmembrane helix</keyword>